<dbReference type="PANTHER" id="PTHR40080:SF1">
    <property type="entry name" value="TRPR-LIKE PROTEIN YERC_YECD"/>
    <property type="match status" value="1"/>
</dbReference>
<dbReference type="SUPFAM" id="SSF48295">
    <property type="entry name" value="TrpR-like"/>
    <property type="match status" value="1"/>
</dbReference>
<accession>A0A1F6Y5R2</accession>
<dbReference type="Pfam" id="PF01371">
    <property type="entry name" value="Trp_repressor"/>
    <property type="match status" value="1"/>
</dbReference>
<dbReference type="InterPro" id="IPR038116">
    <property type="entry name" value="TrpR-like_sf"/>
</dbReference>
<dbReference type="PANTHER" id="PTHR40080">
    <property type="entry name" value="LMO1763 PROTEIN"/>
    <property type="match status" value="1"/>
</dbReference>
<dbReference type="Proteomes" id="UP000177693">
    <property type="component" value="Unassembled WGS sequence"/>
</dbReference>
<dbReference type="PIRSF" id="PIRSF012508">
    <property type="entry name" value="YerC"/>
    <property type="match status" value="1"/>
</dbReference>
<gene>
    <name evidence="1" type="ORF">A3I23_00035</name>
</gene>
<evidence type="ECO:0000313" key="1">
    <source>
        <dbReference type="EMBL" id="OGJ01703.1"/>
    </source>
</evidence>
<dbReference type="InterPro" id="IPR000831">
    <property type="entry name" value="Trp_repress"/>
</dbReference>
<dbReference type="EMBL" id="MFVL01000013">
    <property type="protein sequence ID" value="OGJ01703.1"/>
    <property type="molecule type" value="Genomic_DNA"/>
</dbReference>
<dbReference type="InterPro" id="IPR013368">
    <property type="entry name" value="YecD_YerC"/>
</dbReference>
<proteinExistence type="predicted"/>
<reference evidence="1 2" key="1">
    <citation type="journal article" date="2016" name="Nat. Commun.">
        <title>Thousands of microbial genomes shed light on interconnected biogeochemical processes in an aquifer system.</title>
        <authorList>
            <person name="Anantharaman K."/>
            <person name="Brown C.T."/>
            <person name="Hug L.A."/>
            <person name="Sharon I."/>
            <person name="Castelle C.J."/>
            <person name="Probst A.J."/>
            <person name="Thomas B.C."/>
            <person name="Singh A."/>
            <person name="Wilkins M.J."/>
            <person name="Karaoz U."/>
            <person name="Brodie E.L."/>
            <person name="Williams K.H."/>
            <person name="Hubbard S.S."/>
            <person name="Banfield J.F."/>
        </authorList>
    </citation>
    <scope>NUCLEOTIDE SEQUENCE [LARGE SCALE GENOMIC DNA]</scope>
</reference>
<evidence type="ECO:0008006" key="3">
    <source>
        <dbReference type="Google" id="ProtNLM"/>
    </source>
</evidence>
<name>A0A1F6Y5R2_9BACT</name>
<dbReference type="InterPro" id="IPR010921">
    <property type="entry name" value="Trp_repressor/repl_initiator"/>
</dbReference>
<organism evidence="1 2">
    <name type="scientific">Candidatus Nomurabacteria bacterium RIFCSPLOWO2_02_FULL_40_67</name>
    <dbReference type="NCBI Taxonomy" id="1801787"/>
    <lineage>
        <taxon>Bacteria</taxon>
        <taxon>Candidatus Nomuraibacteriota</taxon>
    </lineage>
</organism>
<dbReference type="Gene3D" id="1.10.1270.10">
    <property type="entry name" value="TrpR-like"/>
    <property type="match status" value="1"/>
</dbReference>
<dbReference type="AlphaFoldDB" id="A0A1F6Y5R2"/>
<comment type="caution">
    <text evidence="1">The sequence shown here is derived from an EMBL/GenBank/DDBJ whole genome shotgun (WGS) entry which is preliminary data.</text>
</comment>
<evidence type="ECO:0000313" key="2">
    <source>
        <dbReference type="Proteomes" id="UP000177693"/>
    </source>
</evidence>
<sequence length="111" mass="12577">MGSDTDWYTKENKQLVAGILALQNENEAKRFLRDLMTPIEIKEFSNRLEAARLLSEDMQYNAISERTGLSSSTIARIAKWLGGSLGGYRLVLARLSKHPHNRTRESVGDRI</sequence>
<dbReference type="NCBIfam" id="TIGR02531">
    <property type="entry name" value="yecD_yerC"/>
    <property type="match status" value="1"/>
</dbReference>
<dbReference type="GO" id="GO:0043565">
    <property type="term" value="F:sequence-specific DNA binding"/>
    <property type="evidence" value="ECO:0007669"/>
    <property type="project" value="InterPro"/>
</dbReference>
<protein>
    <recommendedName>
        <fullName evidence="3">TrpR YerC/YecD</fullName>
    </recommendedName>
</protein>
<dbReference type="GO" id="GO:0003700">
    <property type="term" value="F:DNA-binding transcription factor activity"/>
    <property type="evidence" value="ECO:0007669"/>
    <property type="project" value="InterPro"/>
</dbReference>